<dbReference type="OrthoDB" id="5621785at2"/>
<dbReference type="GO" id="GO:0003824">
    <property type="term" value="F:catalytic activity"/>
    <property type="evidence" value="ECO:0007669"/>
    <property type="project" value="InterPro"/>
</dbReference>
<dbReference type="InterPro" id="IPR014718">
    <property type="entry name" value="GH-type_carb-bd"/>
</dbReference>
<dbReference type="RefSeq" id="WP_060624814.1">
    <property type="nucleotide sequence ID" value="NZ_LCZJ02000027.1"/>
</dbReference>
<accession>A0A0W1AVU8</accession>
<dbReference type="InterPro" id="IPR011013">
    <property type="entry name" value="Gal_mutarotase_sf_dom"/>
</dbReference>
<comment type="caution">
    <text evidence="1">The sequence shown here is derived from an EMBL/GenBank/DDBJ whole genome shotgun (WGS) entry which is preliminary data.</text>
</comment>
<evidence type="ECO:0000313" key="1">
    <source>
        <dbReference type="EMBL" id="KTD85418.1"/>
    </source>
</evidence>
<gene>
    <name evidence="1" type="ORF">UQ64_20505</name>
</gene>
<keyword evidence="2" id="KW-1185">Reference proteome</keyword>
<dbReference type="EMBL" id="LCZJ02000027">
    <property type="protein sequence ID" value="KTD85418.1"/>
    <property type="molecule type" value="Genomic_DNA"/>
</dbReference>
<dbReference type="Gene3D" id="2.70.98.10">
    <property type="match status" value="1"/>
</dbReference>
<name>A0A0W1AVU8_9BACL</name>
<dbReference type="GO" id="GO:0030246">
    <property type="term" value="F:carbohydrate binding"/>
    <property type="evidence" value="ECO:0007669"/>
    <property type="project" value="InterPro"/>
</dbReference>
<protein>
    <recommendedName>
        <fullName evidence="3">Aldose epimerase</fullName>
    </recommendedName>
</protein>
<proteinExistence type="predicted"/>
<dbReference type="GO" id="GO:0005975">
    <property type="term" value="P:carbohydrate metabolic process"/>
    <property type="evidence" value="ECO:0007669"/>
    <property type="project" value="InterPro"/>
</dbReference>
<organism evidence="1 2">
    <name type="scientific">Paenibacillus etheri</name>
    <dbReference type="NCBI Taxonomy" id="1306852"/>
    <lineage>
        <taxon>Bacteria</taxon>
        <taxon>Bacillati</taxon>
        <taxon>Bacillota</taxon>
        <taxon>Bacilli</taxon>
        <taxon>Bacillales</taxon>
        <taxon>Paenibacillaceae</taxon>
        <taxon>Paenibacillus</taxon>
    </lineage>
</organism>
<reference evidence="1 2" key="1">
    <citation type="journal article" date="2015" name="Int. Biodeterior. Biodegradation">
        <title>Physiological and genetic screening methods for the isolation of methyl tert-butyl ether-degrading bacteria for bioremediation purposes.</title>
        <authorList>
            <person name="Guisado I.M."/>
            <person name="Purswani J."/>
            <person name="Gonzalez Lopez J."/>
            <person name="Pozo C."/>
        </authorList>
    </citation>
    <scope>NUCLEOTIDE SEQUENCE [LARGE SCALE GENOMIC DNA]</scope>
    <source>
        <strain evidence="1 2">SH7</strain>
    </source>
</reference>
<sequence length="295" mass="33102">MGCRLSNGVLSVDIADIGEDYKGTRFDWTGFITQVTLEKGKHTFCVPESLKEGEGTGGSGLCNEFGISRAIGYDETPIEGWFPKPGIGLLQKLDSQSYSFHRKYPLTPFAVDMEVRDDSVTYTVQPMESNGYAMLLTKTISIKDDQLEIAYELHNKGDKPFQTEEYIHNFIGIDGLNIGADFELRLSNALKVVEPESQYTNNLLEVSGNTLTWSEEPDRSFYCKLSGWGGPEAEFNWELVHKPSGTGVRESGDFPVARMALWGERHVVSPEVFVNISLLPHESKSWSRTYHFFTS</sequence>
<dbReference type="AlphaFoldDB" id="A0A0W1AVU8"/>
<evidence type="ECO:0008006" key="3">
    <source>
        <dbReference type="Google" id="ProtNLM"/>
    </source>
</evidence>
<dbReference type="Proteomes" id="UP000054709">
    <property type="component" value="Unassembled WGS sequence"/>
</dbReference>
<dbReference type="SUPFAM" id="SSF74650">
    <property type="entry name" value="Galactose mutarotase-like"/>
    <property type="match status" value="1"/>
</dbReference>
<evidence type="ECO:0000313" key="2">
    <source>
        <dbReference type="Proteomes" id="UP000054709"/>
    </source>
</evidence>